<feature type="domain" description="HTH araC/xylS-type" evidence="11">
    <location>
        <begin position="13"/>
        <end position="111"/>
    </location>
</feature>
<evidence type="ECO:0000256" key="9">
    <source>
        <dbReference type="ARBA" id="ARBA00023204"/>
    </source>
</evidence>
<dbReference type="SUPFAM" id="SSF46767">
    <property type="entry name" value="Methylated DNA-protein cysteine methyltransferase, C-terminal domain"/>
    <property type="match status" value="1"/>
</dbReference>
<evidence type="ECO:0000259" key="11">
    <source>
        <dbReference type="PROSITE" id="PS01124"/>
    </source>
</evidence>
<comment type="similarity">
    <text evidence="2">Belongs to the MGMT family.</text>
</comment>
<dbReference type="GO" id="GO:0043565">
    <property type="term" value="F:sequence-specific DNA binding"/>
    <property type="evidence" value="ECO:0007669"/>
    <property type="project" value="InterPro"/>
</dbReference>
<dbReference type="InterPro" id="IPR001497">
    <property type="entry name" value="MethylDNA_cys_MeTrfase_AS"/>
</dbReference>
<dbReference type="Proteomes" id="UP000660862">
    <property type="component" value="Unassembled WGS sequence"/>
</dbReference>
<evidence type="ECO:0000256" key="10">
    <source>
        <dbReference type="ARBA" id="ARBA00049348"/>
    </source>
</evidence>
<comment type="catalytic activity">
    <reaction evidence="1">
        <text>a 4-O-methyl-thymidine in DNA + L-cysteinyl-[protein] = a thymidine in DNA + S-methyl-L-cysteinyl-[protein]</text>
        <dbReference type="Rhea" id="RHEA:53428"/>
        <dbReference type="Rhea" id="RHEA-COMP:10131"/>
        <dbReference type="Rhea" id="RHEA-COMP:10132"/>
        <dbReference type="Rhea" id="RHEA-COMP:13555"/>
        <dbReference type="Rhea" id="RHEA-COMP:13556"/>
        <dbReference type="ChEBI" id="CHEBI:29950"/>
        <dbReference type="ChEBI" id="CHEBI:82612"/>
        <dbReference type="ChEBI" id="CHEBI:137386"/>
        <dbReference type="ChEBI" id="CHEBI:137387"/>
        <dbReference type="EC" id="2.1.1.63"/>
    </reaction>
</comment>
<dbReference type="GO" id="GO:0006281">
    <property type="term" value="P:DNA repair"/>
    <property type="evidence" value="ECO:0007669"/>
    <property type="project" value="UniProtKB-KW"/>
</dbReference>
<evidence type="ECO:0000256" key="5">
    <source>
        <dbReference type="ARBA" id="ARBA00022679"/>
    </source>
</evidence>
<dbReference type="FunFam" id="1.10.10.10:FF:000214">
    <property type="entry name" value="Methylated-DNA--protein-cysteine methyltransferase"/>
    <property type="match status" value="1"/>
</dbReference>
<accession>A0A917MEY9</accession>
<sequence>MNEQEIINYNRVADAIDYIKQHFREQPTLDEIAERVHLSPYHFQRLFTEWAGTSPKKFLQYTSVEHAKRLLKERQATLFETAIETGLSGPSRLHDLFISIEGMTPAAYKNGGKSLSIHYSFAESPFGNLIIASTNKGICHMAFCDDQQIALENLTRKFPDAAFSCELDLMQQHALFIFRNDQNRLHDIKLHLKGTDFQLKVWEALLKIPMGRLSTYGAIAEEIGTPTASRAVGTAIGSNPVAFLIPCHRVIQSTGNVGGYLWGSTRKTAIIGWESAKADHLYALNL</sequence>
<dbReference type="PANTHER" id="PTHR10815:SF13">
    <property type="entry name" value="METHYLATED-DNA--PROTEIN-CYSTEINE METHYLTRANSFERASE"/>
    <property type="match status" value="1"/>
</dbReference>
<evidence type="ECO:0000256" key="2">
    <source>
        <dbReference type="ARBA" id="ARBA00008711"/>
    </source>
</evidence>
<dbReference type="GO" id="GO:0032259">
    <property type="term" value="P:methylation"/>
    <property type="evidence" value="ECO:0007669"/>
    <property type="project" value="UniProtKB-KW"/>
</dbReference>
<keyword evidence="4 12" id="KW-0489">Methyltransferase</keyword>
<organism evidence="12 13">
    <name type="scientific">Parapedobacter pyrenivorans</name>
    <dbReference type="NCBI Taxonomy" id="1305674"/>
    <lineage>
        <taxon>Bacteria</taxon>
        <taxon>Pseudomonadati</taxon>
        <taxon>Bacteroidota</taxon>
        <taxon>Sphingobacteriia</taxon>
        <taxon>Sphingobacteriales</taxon>
        <taxon>Sphingobacteriaceae</taxon>
        <taxon>Parapedobacter</taxon>
    </lineage>
</organism>
<dbReference type="InterPro" id="IPR036388">
    <property type="entry name" value="WH-like_DNA-bd_sf"/>
</dbReference>
<name>A0A917MEY9_9SPHI</name>
<dbReference type="GO" id="GO:0003908">
    <property type="term" value="F:methylated-DNA-[protein]-cysteine S-methyltransferase activity"/>
    <property type="evidence" value="ECO:0007669"/>
    <property type="project" value="UniProtKB-EC"/>
</dbReference>
<evidence type="ECO:0000256" key="4">
    <source>
        <dbReference type="ARBA" id="ARBA00022603"/>
    </source>
</evidence>
<dbReference type="InterPro" id="IPR014048">
    <property type="entry name" value="MethylDNA_cys_MeTrfase_DNA-bd"/>
</dbReference>
<dbReference type="EC" id="2.1.1.63" evidence="3"/>
<dbReference type="Pfam" id="PF12833">
    <property type="entry name" value="HTH_18"/>
    <property type="match status" value="1"/>
</dbReference>
<proteinExistence type="inferred from homology"/>
<dbReference type="InterPro" id="IPR009057">
    <property type="entry name" value="Homeodomain-like_sf"/>
</dbReference>
<dbReference type="Gene3D" id="3.30.160.70">
    <property type="entry name" value="Methylated DNA-protein cysteine methyltransferase domain"/>
    <property type="match status" value="1"/>
</dbReference>
<dbReference type="EMBL" id="BMER01000003">
    <property type="protein sequence ID" value="GGG94902.1"/>
    <property type="molecule type" value="Genomic_DNA"/>
</dbReference>
<dbReference type="SUPFAM" id="SSF53155">
    <property type="entry name" value="Methylated DNA-protein cysteine methyltransferase domain"/>
    <property type="match status" value="1"/>
</dbReference>
<dbReference type="GO" id="GO:0003700">
    <property type="term" value="F:DNA-binding transcription factor activity"/>
    <property type="evidence" value="ECO:0007669"/>
    <property type="project" value="InterPro"/>
</dbReference>
<evidence type="ECO:0000256" key="7">
    <source>
        <dbReference type="ARBA" id="ARBA00023015"/>
    </source>
</evidence>
<dbReference type="InterPro" id="IPR008332">
    <property type="entry name" value="MethylG_MeTrfase_N"/>
</dbReference>
<reference evidence="12" key="2">
    <citation type="submission" date="2020-09" db="EMBL/GenBank/DDBJ databases">
        <authorList>
            <person name="Sun Q."/>
            <person name="Zhou Y."/>
        </authorList>
    </citation>
    <scope>NUCLEOTIDE SEQUENCE</scope>
    <source>
        <strain evidence="12">CGMCC 1.12195</strain>
    </source>
</reference>
<dbReference type="RefSeq" id="WP_188507129.1">
    <property type="nucleotide sequence ID" value="NZ_BMER01000003.1"/>
</dbReference>
<comment type="caution">
    <text evidence="12">The sequence shown here is derived from an EMBL/GenBank/DDBJ whole genome shotgun (WGS) entry which is preliminary data.</text>
</comment>
<reference evidence="12" key="1">
    <citation type="journal article" date="2014" name="Int. J. Syst. Evol. Microbiol.">
        <title>Complete genome sequence of Corynebacterium casei LMG S-19264T (=DSM 44701T), isolated from a smear-ripened cheese.</title>
        <authorList>
            <consortium name="US DOE Joint Genome Institute (JGI-PGF)"/>
            <person name="Walter F."/>
            <person name="Albersmeier A."/>
            <person name="Kalinowski J."/>
            <person name="Ruckert C."/>
        </authorList>
    </citation>
    <scope>NUCLEOTIDE SEQUENCE</scope>
    <source>
        <strain evidence="12">CGMCC 1.12195</strain>
    </source>
</reference>
<dbReference type="PROSITE" id="PS01124">
    <property type="entry name" value="HTH_ARAC_FAMILY_2"/>
    <property type="match status" value="1"/>
</dbReference>
<dbReference type="NCBIfam" id="TIGR00589">
    <property type="entry name" value="ogt"/>
    <property type="match status" value="1"/>
</dbReference>
<keyword evidence="13" id="KW-1185">Reference proteome</keyword>
<evidence type="ECO:0000313" key="13">
    <source>
        <dbReference type="Proteomes" id="UP000660862"/>
    </source>
</evidence>
<evidence type="ECO:0000256" key="1">
    <source>
        <dbReference type="ARBA" id="ARBA00001286"/>
    </source>
</evidence>
<dbReference type="AlphaFoldDB" id="A0A917MEY9"/>
<dbReference type="InterPro" id="IPR018060">
    <property type="entry name" value="HTH_AraC"/>
</dbReference>
<dbReference type="PANTHER" id="PTHR10815">
    <property type="entry name" value="METHYLATED-DNA--PROTEIN-CYSTEINE METHYLTRANSFERASE"/>
    <property type="match status" value="1"/>
</dbReference>
<dbReference type="SUPFAM" id="SSF46689">
    <property type="entry name" value="Homeodomain-like"/>
    <property type="match status" value="2"/>
</dbReference>
<evidence type="ECO:0000313" key="12">
    <source>
        <dbReference type="EMBL" id="GGG94902.1"/>
    </source>
</evidence>
<dbReference type="Pfam" id="PF01035">
    <property type="entry name" value="DNA_binding_1"/>
    <property type="match status" value="1"/>
</dbReference>
<dbReference type="Gene3D" id="1.10.10.10">
    <property type="entry name" value="Winged helix-like DNA-binding domain superfamily/Winged helix DNA-binding domain"/>
    <property type="match status" value="1"/>
</dbReference>
<dbReference type="PROSITE" id="PS00374">
    <property type="entry name" value="MGMT"/>
    <property type="match status" value="1"/>
</dbReference>
<keyword evidence="6" id="KW-0227">DNA damage</keyword>
<evidence type="ECO:0000256" key="3">
    <source>
        <dbReference type="ARBA" id="ARBA00011918"/>
    </source>
</evidence>
<comment type="catalytic activity">
    <reaction evidence="10">
        <text>a 6-O-methyl-2'-deoxyguanosine in DNA + L-cysteinyl-[protein] = S-methyl-L-cysteinyl-[protein] + a 2'-deoxyguanosine in DNA</text>
        <dbReference type="Rhea" id="RHEA:24000"/>
        <dbReference type="Rhea" id="RHEA-COMP:10131"/>
        <dbReference type="Rhea" id="RHEA-COMP:10132"/>
        <dbReference type="Rhea" id="RHEA-COMP:11367"/>
        <dbReference type="Rhea" id="RHEA-COMP:11368"/>
        <dbReference type="ChEBI" id="CHEBI:29950"/>
        <dbReference type="ChEBI" id="CHEBI:82612"/>
        <dbReference type="ChEBI" id="CHEBI:85445"/>
        <dbReference type="ChEBI" id="CHEBI:85448"/>
        <dbReference type="EC" id="2.1.1.63"/>
    </reaction>
</comment>
<protein>
    <recommendedName>
        <fullName evidence="3">methylated-DNA--[protein]-cysteine S-methyltransferase</fullName>
        <ecNumber evidence="3">2.1.1.63</ecNumber>
    </recommendedName>
</protein>
<dbReference type="InterPro" id="IPR036631">
    <property type="entry name" value="MGMT_N_sf"/>
</dbReference>
<keyword evidence="9" id="KW-0234">DNA repair</keyword>
<dbReference type="Pfam" id="PF02870">
    <property type="entry name" value="Methyltransf_1N"/>
    <property type="match status" value="1"/>
</dbReference>
<dbReference type="SMART" id="SM00342">
    <property type="entry name" value="HTH_ARAC"/>
    <property type="match status" value="1"/>
</dbReference>
<gene>
    <name evidence="12" type="primary">ada</name>
    <name evidence="12" type="ORF">GCM10007415_32570</name>
</gene>
<dbReference type="CDD" id="cd06445">
    <property type="entry name" value="ATase"/>
    <property type="match status" value="1"/>
</dbReference>
<evidence type="ECO:0000256" key="6">
    <source>
        <dbReference type="ARBA" id="ARBA00022763"/>
    </source>
</evidence>
<dbReference type="InterPro" id="IPR036217">
    <property type="entry name" value="MethylDNA_cys_MeTrfase_DNAb"/>
</dbReference>
<keyword evidence="8" id="KW-0804">Transcription</keyword>
<keyword evidence="5" id="KW-0808">Transferase</keyword>
<dbReference type="Gene3D" id="1.10.10.60">
    <property type="entry name" value="Homeodomain-like"/>
    <property type="match status" value="2"/>
</dbReference>
<keyword evidence="7" id="KW-0805">Transcription regulation</keyword>
<evidence type="ECO:0000256" key="8">
    <source>
        <dbReference type="ARBA" id="ARBA00023163"/>
    </source>
</evidence>